<evidence type="ECO:0000313" key="2">
    <source>
        <dbReference type="EMBL" id="QCL97423.1"/>
    </source>
</evidence>
<dbReference type="InterPro" id="IPR019291">
    <property type="entry name" value="Host_attachment_protein"/>
</dbReference>
<gene>
    <name evidence="2" type="ORF">CFBP7129_25330</name>
</gene>
<dbReference type="Proteomes" id="UP000298649">
    <property type="component" value="Chromosome linear"/>
</dbReference>
<feature type="region of interest" description="Disordered" evidence="1">
    <location>
        <begin position="41"/>
        <end position="69"/>
    </location>
</feature>
<dbReference type="Pfam" id="PF10116">
    <property type="entry name" value="Host_attach"/>
    <property type="match status" value="1"/>
</dbReference>
<sequence>MMGEIIPYNAWILVADAKRALLLRNAGNAANMMLKVEEVIQAPPNGPTREQGTDRPGRTASGSHRSSLGNADLHRLEEERFFSDVVEKLQSVCTDRDIHKLYVVAPPKALADLRSAMPDTLRKIIVAEHDKDIVNLPVNEIEKYFAS</sequence>
<dbReference type="EMBL" id="CP039923">
    <property type="protein sequence ID" value="QCL97423.1"/>
    <property type="molecule type" value="Genomic_DNA"/>
</dbReference>
<name>A0A4D7Z4A1_AGRTU</name>
<dbReference type="AlphaFoldDB" id="A0A4D7Z4A1"/>
<proteinExistence type="predicted"/>
<evidence type="ECO:0000313" key="3">
    <source>
        <dbReference type="Proteomes" id="UP000298649"/>
    </source>
</evidence>
<reference evidence="2 3" key="1">
    <citation type="submission" date="2019-04" db="EMBL/GenBank/DDBJ databases">
        <title>Complete genome sequence of Agrobacterium tumefaciens CFBP7129.</title>
        <authorList>
            <person name="Haryono M."/>
            <person name="Lin Y.-C."/>
            <person name="Lai E.-M."/>
            <person name="Kuo C.-H."/>
        </authorList>
    </citation>
    <scope>NUCLEOTIDE SEQUENCE [LARGE SCALE GENOMIC DNA]</scope>
    <source>
        <strain evidence="2 3">CFBP7129</strain>
    </source>
</reference>
<feature type="compositionally biased region" description="Polar residues" evidence="1">
    <location>
        <begin position="60"/>
        <end position="69"/>
    </location>
</feature>
<organism evidence="2 3">
    <name type="scientific">Agrobacterium tumefaciens</name>
    <dbReference type="NCBI Taxonomy" id="358"/>
    <lineage>
        <taxon>Bacteria</taxon>
        <taxon>Pseudomonadati</taxon>
        <taxon>Pseudomonadota</taxon>
        <taxon>Alphaproteobacteria</taxon>
        <taxon>Hyphomicrobiales</taxon>
        <taxon>Rhizobiaceae</taxon>
        <taxon>Rhizobium/Agrobacterium group</taxon>
        <taxon>Agrobacterium</taxon>
        <taxon>Agrobacterium tumefaciens complex</taxon>
    </lineage>
</organism>
<evidence type="ECO:0000256" key="1">
    <source>
        <dbReference type="SAM" id="MobiDB-lite"/>
    </source>
</evidence>
<accession>A0A4D7Z4A1</accession>
<protein>
    <submittedName>
        <fullName evidence="2">Host attachment protein</fullName>
    </submittedName>
</protein>
<dbReference type="RefSeq" id="WP_137005839.1">
    <property type="nucleotide sequence ID" value="NZ_CP039923.1"/>
</dbReference>